<dbReference type="InterPro" id="IPR050665">
    <property type="entry name" value="Cytochrome_P450_Monooxygen"/>
</dbReference>
<gene>
    <name evidence="14" type="ORF">CTI12_AA253770</name>
</gene>
<keyword evidence="9 12" id="KW-0503">Monooxygenase</keyword>
<evidence type="ECO:0000313" key="15">
    <source>
        <dbReference type="Proteomes" id="UP000245207"/>
    </source>
</evidence>
<keyword evidence="4 13" id="KW-0812">Transmembrane</keyword>
<dbReference type="GO" id="GO:0016020">
    <property type="term" value="C:membrane"/>
    <property type="evidence" value="ECO:0007669"/>
    <property type="project" value="UniProtKB-SubCell"/>
</dbReference>
<dbReference type="PANTHER" id="PTHR24282">
    <property type="entry name" value="CYTOCHROME P450 FAMILY MEMBER"/>
    <property type="match status" value="1"/>
</dbReference>
<protein>
    <submittedName>
        <fullName evidence="14">Cytochrome P450</fullName>
    </submittedName>
</protein>
<dbReference type="PRINTS" id="PR00463">
    <property type="entry name" value="EP450I"/>
</dbReference>
<evidence type="ECO:0000256" key="11">
    <source>
        <dbReference type="PIRSR" id="PIRSR602401-1"/>
    </source>
</evidence>
<dbReference type="GO" id="GO:0005506">
    <property type="term" value="F:iron ion binding"/>
    <property type="evidence" value="ECO:0007669"/>
    <property type="project" value="InterPro"/>
</dbReference>
<name>A0A2U1NKK6_ARTAN</name>
<dbReference type="GO" id="GO:0020037">
    <property type="term" value="F:heme binding"/>
    <property type="evidence" value="ECO:0007669"/>
    <property type="project" value="InterPro"/>
</dbReference>
<dbReference type="AlphaFoldDB" id="A0A2U1NKK6"/>
<comment type="caution">
    <text evidence="14">The sequence shown here is derived from an EMBL/GenBank/DDBJ whole genome shotgun (WGS) entry which is preliminary data.</text>
</comment>
<evidence type="ECO:0000256" key="6">
    <source>
        <dbReference type="ARBA" id="ARBA00022989"/>
    </source>
</evidence>
<dbReference type="Gene3D" id="1.10.630.10">
    <property type="entry name" value="Cytochrome P450"/>
    <property type="match status" value="1"/>
</dbReference>
<evidence type="ECO:0000256" key="12">
    <source>
        <dbReference type="RuleBase" id="RU000461"/>
    </source>
</evidence>
<evidence type="ECO:0000256" key="3">
    <source>
        <dbReference type="ARBA" id="ARBA00022617"/>
    </source>
</evidence>
<keyword evidence="5 11" id="KW-0479">Metal-binding</keyword>
<keyword evidence="6 13" id="KW-1133">Transmembrane helix</keyword>
<dbReference type="STRING" id="35608.A0A2U1NKK6"/>
<keyword evidence="7 12" id="KW-0560">Oxidoreductase</keyword>
<dbReference type="Pfam" id="PF00067">
    <property type="entry name" value="p450"/>
    <property type="match status" value="1"/>
</dbReference>
<evidence type="ECO:0000256" key="1">
    <source>
        <dbReference type="ARBA" id="ARBA00004370"/>
    </source>
</evidence>
<evidence type="ECO:0000256" key="10">
    <source>
        <dbReference type="ARBA" id="ARBA00023136"/>
    </source>
</evidence>
<comment type="subcellular location">
    <subcellularLocation>
        <location evidence="1">Membrane</location>
    </subcellularLocation>
</comment>
<comment type="cofactor">
    <cofactor evidence="11">
        <name>heme</name>
        <dbReference type="ChEBI" id="CHEBI:30413"/>
    </cofactor>
</comment>
<dbReference type="SUPFAM" id="SSF48264">
    <property type="entry name" value="Cytochrome P450"/>
    <property type="match status" value="1"/>
</dbReference>
<feature type="binding site" description="axial binding residue" evidence="11">
    <location>
        <position position="460"/>
    </location>
    <ligand>
        <name>heme</name>
        <dbReference type="ChEBI" id="CHEBI:30413"/>
    </ligand>
    <ligandPart>
        <name>Fe</name>
        <dbReference type="ChEBI" id="CHEBI:18248"/>
    </ligandPart>
</feature>
<dbReference type="GO" id="GO:0004497">
    <property type="term" value="F:monooxygenase activity"/>
    <property type="evidence" value="ECO:0007669"/>
    <property type="project" value="UniProtKB-KW"/>
</dbReference>
<keyword evidence="10 13" id="KW-0472">Membrane</keyword>
<keyword evidence="8 11" id="KW-0408">Iron</keyword>
<evidence type="ECO:0000256" key="5">
    <source>
        <dbReference type="ARBA" id="ARBA00022723"/>
    </source>
</evidence>
<comment type="similarity">
    <text evidence="2 12">Belongs to the cytochrome P450 family.</text>
</comment>
<dbReference type="InterPro" id="IPR001128">
    <property type="entry name" value="Cyt_P450"/>
</dbReference>
<sequence>MVTYLGILIFLLCSGVLIAVFKFFHKYWWVPMRVKHVMSSQGIYGPPYSFIQGNKKQISSMRKDSMRLPMEISQYILPRIQPHIHSWLRIYGKNFLYWLGPIATFVVTEPQLLKEILSDRDILMAKQDVGSIFQKIFGEGLTSSKGDKWAKQRKVANHAFHGERLKNMVPSMIESVDIMLKRWKVSGTKEMEVYEEFRILTSEVISRTAFGSSYEDGKHVFQNLEALNSLAAKNLYKIRIPGFGKIFKDKADVASDKLHSEIQDLIMQMIRSREKMMISGDEEKSRTDYLGLLLKAHHDIDECYRLSIQDVIDDCKTFYAVGHVTISLLLSWVTLLLGIHTEWQEKAREEVLEVFGKQNPSSEGIARLKTLGMIINETLRLYPPGIAITRKVLRETKVGKVVLPANIKLQIPTLALQHDPEIWGEDAHLFKPDRFSEGIAKATNNNPGAFLPFGYGPRNCVGSSFAINEAKIALSMILQRYRFTPSPSYVHAPVQIVTLRPKYGVLMMFQAL</sequence>
<dbReference type="InterPro" id="IPR036396">
    <property type="entry name" value="Cyt_P450_sf"/>
</dbReference>
<dbReference type="PANTHER" id="PTHR24282:SF266">
    <property type="entry name" value="CYTOCHROME P450-RELATED"/>
    <property type="match status" value="1"/>
</dbReference>
<evidence type="ECO:0000256" key="4">
    <source>
        <dbReference type="ARBA" id="ARBA00022692"/>
    </source>
</evidence>
<evidence type="ECO:0000256" key="13">
    <source>
        <dbReference type="SAM" id="Phobius"/>
    </source>
</evidence>
<reference evidence="14 15" key="1">
    <citation type="journal article" date="2018" name="Mol. Plant">
        <title>The genome of Artemisia annua provides insight into the evolution of Asteraceae family and artemisinin biosynthesis.</title>
        <authorList>
            <person name="Shen Q."/>
            <person name="Zhang L."/>
            <person name="Liao Z."/>
            <person name="Wang S."/>
            <person name="Yan T."/>
            <person name="Shi P."/>
            <person name="Liu M."/>
            <person name="Fu X."/>
            <person name="Pan Q."/>
            <person name="Wang Y."/>
            <person name="Lv Z."/>
            <person name="Lu X."/>
            <person name="Zhang F."/>
            <person name="Jiang W."/>
            <person name="Ma Y."/>
            <person name="Chen M."/>
            <person name="Hao X."/>
            <person name="Li L."/>
            <person name="Tang Y."/>
            <person name="Lv G."/>
            <person name="Zhou Y."/>
            <person name="Sun X."/>
            <person name="Brodelius P.E."/>
            <person name="Rose J.K.C."/>
            <person name="Tang K."/>
        </authorList>
    </citation>
    <scope>NUCLEOTIDE SEQUENCE [LARGE SCALE GENOMIC DNA]</scope>
    <source>
        <strain evidence="15">cv. Huhao1</strain>
        <tissue evidence="14">Leaf</tissue>
    </source>
</reference>
<dbReference type="PROSITE" id="PS00086">
    <property type="entry name" value="CYTOCHROME_P450"/>
    <property type="match status" value="1"/>
</dbReference>
<keyword evidence="3 11" id="KW-0349">Heme</keyword>
<evidence type="ECO:0000256" key="8">
    <source>
        <dbReference type="ARBA" id="ARBA00023004"/>
    </source>
</evidence>
<evidence type="ECO:0000256" key="2">
    <source>
        <dbReference type="ARBA" id="ARBA00010617"/>
    </source>
</evidence>
<dbReference type="InterPro" id="IPR017972">
    <property type="entry name" value="Cyt_P450_CS"/>
</dbReference>
<dbReference type="GO" id="GO:0016705">
    <property type="term" value="F:oxidoreductase activity, acting on paired donors, with incorporation or reduction of molecular oxygen"/>
    <property type="evidence" value="ECO:0007669"/>
    <property type="project" value="InterPro"/>
</dbReference>
<accession>A0A2U1NKK6</accession>
<dbReference type="OrthoDB" id="1470350at2759"/>
<keyword evidence="15" id="KW-1185">Reference proteome</keyword>
<dbReference type="InterPro" id="IPR002401">
    <property type="entry name" value="Cyt_P450_E_grp-I"/>
</dbReference>
<evidence type="ECO:0000256" key="9">
    <source>
        <dbReference type="ARBA" id="ARBA00023033"/>
    </source>
</evidence>
<evidence type="ECO:0000313" key="14">
    <source>
        <dbReference type="EMBL" id="PWA74044.1"/>
    </source>
</evidence>
<feature type="transmembrane region" description="Helical" evidence="13">
    <location>
        <begin position="6"/>
        <end position="24"/>
    </location>
</feature>
<dbReference type="PRINTS" id="PR00385">
    <property type="entry name" value="P450"/>
</dbReference>
<organism evidence="14 15">
    <name type="scientific">Artemisia annua</name>
    <name type="common">Sweet wormwood</name>
    <dbReference type="NCBI Taxonomy" id="35608"/>
    <lineage>
        <taxon>Eukaryota</taxon>
        <taxon>Viridiplantae</taxon>
        <taxon>Streptophyta</taxon>
        <taxon>Embryophyta</taxon>
        <taxon>Tracheophyta</taxon>
        <taxon>Spermatophyta</taxon>
        <taxon>Magnoliopsida</taxon>
        <taxon>eudicotyledons</taxon>
        <taxon>Gunneridae</taxon>
        <taxon>Pentapetalae</taxon>
        <taxon>asterids</taxon>
        <taxon>campanulids</taxon>
        <taxon>Asterales</taxon>
        <taxon>Asteraceae</taxon>
        <taxon>Asteroideae</taxon>
        <taxon>Anthemideae</taxon>
        <taxon>Artemisiinae</taxon>
        <taxon>Artemisia</taxon>
    </lineage>
</organism>
<dbReference type="Proteomes" id="UP000245207">
    <property type="component" value="Unassembled WGS sequence"/>
</dbReference>
<evidence type="ECO:0000256" key="7">
    <source>
        <dbReference type="ARBA" id="ARBA00023002"/>
    </source>
</evidence>
<dbReference type="EMBL" id="PKPP01002632">
    <property type="protein sequence ID" value="PWA74044.1"/>
    <property type="molecule type" value="Genomic_DNA"/>
</dbReference>
<proteinExistence type="inferred from homology"/>